<name>A0A3B0Y2Z0_9ZZZZ</name>
<organism evidence="1">
    <name type="scientific">hydrothermal vent metagenome</name>
    <dbReference type="NCBI Taxonomy" id="652676"/>
    <lineage>
        <taxon>unclassified sequences</taxon>
        <taxon>metagenomes</taxon>
        <taxon>ecological metagenomes</taxon>
    </lineage>
</organism>
<protein>
    <submittedName>
        <fullName evidence="1">Uncharacterized protein</fullName>
    </submittedName>
</protein>
<dbReference type="AlphaFoldDB" id="A0A3B0Y2Z0"/>
<gene>
    <name evidence="1" type="ORF">MNBD_GAMMA10-834</name>
</gene>
<sequence length="80" mass="9132">NFLSLAKIAKLREGSMRIKKFHADPKSYAPFVALRYNAKKGTKLFGLVNKALCVRATQPYQVDYLNLKIISPLDNFLLIF</sequence>
<proteinExistence type="predicted"/>
<feature type="non-terminal residue" evidence="1">
    <location>
        <position position="1"/>
    </location>
</feature>
<reference evidence="1" key="1">
    <citation type="submission" date="2018-06" db="EMBL/GenBank/DDBJ databases">
        <authorList>
            <person name="Zhirakovskaya E."/>
        </authorList>
    </citation>
    <scope>NUCLEOTIDE SEQUENCE</scope>
</reference>
<accession>A0A3B0Y2Z0</accession>
<evidence type="ECO:0000313" key="1">
    <source>
        <dbReference type="EMBL" id="VAW71270.1"/>
    </source>
</evidence>
<dbReference type="EMBL" id="UOFJ01000585">
    <property type="protein sequence ID" value="VAW71270.1"/>
    <property type="molecule type" value="Genomic_DNA"/>
</dbReference>